<evidence type="ECO:0000256" key="3">
    <source>
        <dbReference type="ARBA" id="ARBA00023295"/>
    </source>
</evidence>
<dbReference type="EMBL" id="AAVN02000003">
    <property type="protein sequence ID" value="EBA39731.1"/>
    <property type="molecule type" value="Genomic_DNA"/>
</dbReference>
<dbReference type="NCBIfam" id="NF010036">
    <property type="entry name" value="PRK13511.1"/>
    <property type="match status" value="1"/>
</dbReference>
<comment type="catalytic activity">
    <reaction evidence="6">
        <text>a 6-phospho-beta-D-galactoside + H2O = D-galactose 6-phosphate + an alcohol</text>
        <dbReference type="Rhea" id="RHEA:24568"/>
        <dbReference type="ChEBI" id="CHEBI:15377"/>
        <dbReference type="ChEBI" id="CHEBI:30879"/>
        <dbReference type="ChEBI" id="CHEBI:58534"/>
        <dbReference type="ChEBI" id="CHEBI:91004"/>
        <dbReference type="EC" id="3.2.1.85"/>
    </reaction>
</comment>
<dbReference type="SUPFAM" id="SSF51445">
    <property type="entry name" value="(Trans)glycosidases"/>
    <property type="match status" value="1"/>
</dbReference>
<evidence type="ECO:0000256" key="2">
    <source>
        <dbReference type="ARBA" id="ARBA00022801"/>
    </source>
</evidence>
<dbReference type="GO" id="GO:0033920">
    <property type="term" value="F:6-phospho-beta-galactosidase activity"/>
    <property type="evidence" value="ECO:0007669"/>
    <property type="project" value="UniProtKB-EC"/>
</dbReference>
<accession>A4E8Y6</accession>
<dbReference type="PRINTS" id="PR00131">
    <property type="entry name" value="GLHYDRLASE1"/>
</dbReference>
<comment type="similarity">
    <text evidence="1">Belongs to the glycosyl hydrolase 1 family.</text>
</comment>
<dbReference type="NCBIfam" id="TIGR01233">
    <property type="entry name" value="lacG"/>
    <property type="match status" value="1"/>
</dbReference>
<dbReference type="InterPro" id="IPR018120">
    <property type="entry name" value="Glyco_hydro_1_AS"/>
</dbReference>
<dbReference type="FunFam" id="3.20.20.80:FF:000004">
    <property type="entry name" value="Beta-glucosidase 6-phospho-beta-glucosidase"/>
    <property type="match status" value="1"/>
</dbReference>
<dbReference type="InterPro" id="IPR005928">
    <property type="entry name" value="6P-beta-galactosidase"/>
</dbReference>
<dbReference type="PANTHER" id="PTHR10353">
    <property type="entry name" value="GLYCOSYL HYDROLASE"/>
    <property type="match status" value="1"/>
</dbReference>
<comment type="caution">
    <text evidence="7">The sequence shown here is derived from an EMBL/GenBank/DDBJ whole genome shotgun (WGS) entry which is preliminary data.</text>
</comment>
<dbReference type="Proteomes" id="UP000002979">
    <property type="component" value="Unassembled WGS sequence"/>
</dbReference>
<comment type="pathway">
    <text evidence="6">Carbohydrate metabolism; lactose degradation; D-galactose 6-phosphate and beta-D-glucose from lactose 6-phosphate: step 1/1.</text>
</comment>
<proteinExistence type="inferred from homology"/>
<dbReference type="CAZy" id="GH1">
    <property type="family name" value="Glycoside Hydrolase Family 1"/>
</dbReference>
<dbReference type="EC" id="3.2.1.85" evidence="6"/>
<dbReference type="PROSITE" id="PS00653">
    <property type="entry name" value="GLYCOSYL_HYDROL_F1_2"/>
    <property type="match status" value="1"/>
</dbReference>
<organism evidence="7 8">
    <name type="scientific">Collinsella aerofaciens (strain ATCC 25986 / DSM 3979 / JCM 10188 / KCTC 3647 / NCTC 11838 / VPI 1003)</name>
    <dbReference type="NCBI Taxonomy" id="411903"/>
    <lineage>
        <taxon>Bacteria</taxon>
        <taxon>Bacillati</taxon>
        <taxon>Actinomycetota</taxon>
        <taxon>Coriobacteriia</taxon>
        <taxon>Coriobacteriales</taxon>
        <taxon>Coriobacteriaceae</taxon>
        <taxon>Collinsella</taxon>
    </lineage>
</organism>
<dbReference type="GO" id="GO:0019512">
    <property type="term" value="P:lactose catabolic process via tagatose-6-phosphate"/>
    <property type="evidence" value="ECO:0007669"/>
    <property type="project" value="InterPro"/>
</dbReference>
<dbReference type="GeneID" id="92850040"/>
<evidence type="ECO:0000313" key="8">
    <source>
        <dbReference type="Proteomes" id="UP000002979"/>
    </source>
</evidence>
<sequence>MHMSLLNRVQQLPKGFVWGAATAAYQTEGSTKVAGKGKTMWDDYLVAQGRFLPDPASDFYNRYEEDIRLSAEHGLNAIRVSIAWTRIFPNGDDAEPLAEGVKHYHELFACCKKYGVEPYVSLHHFDSPAALFNQGDWLNRKTVDAYVRYAEFCFREFREVKNWFTINELISLSHSQYIQGNFPPNHHFDVTSGIQSQHNELVAHARAVNLYKDLDETEHLGGRIGMVNVLTPAYPATDSPADQHAADLYNAFYTDFIMDGAFLGHYSARTLSLINEILRANNATLTVEDSDMEELAKAAPRNDMFGLNYYQSAFIAAYDGESTNSFNGTGDKGTSCFKFKGVGQQVDMPGIPTTDWDWLIYPQGLYDTLKHISATYPNLPVIYITENGLGHKDPEPDANGIVADPERIDFVDQHMEKVLQARAEGVDVQGYFIWSLQDQFSWANGYNKRYGLFYIDFDTQKRYIKQSALWYKELADTMADAQ</sequence>
<evidence type="ECO:0000256" key="1">
    <source>
        <dbReference type="ARBA" id="ARBA00010838"/>
    </source>
</evidence>
<keyword evidence="2 5" id="KW-0378">Hydrolase</keyword>
<dbReference type="InterPro" id="IPR033132">
    <property type="entry name" value="GH_1_N_CS"/>
</dbReference>
<reference evidence="7 8" key="1">
    <citation type="submission" date="2007-01" db="EMBL/GenBank/DDBJ databases">
        <title>Draft genome sequence of Collinsella aerofaciens (ATCC 25986).</title>
        <authorList>
            <person name="Sudarsanam P."/>
            <person name="Ley R."/>
            <person name="Guruge J."/>
            <person name="Turnbaugh P.J."/>
            <person name="Mahowald M."/>
            <person name="Liep D."/>
            <person name="Gordon J."/>
        </authorList>
    </citation>
    <scope>NUCLEOTIDE SEQUENCE [LARGE SCALE GENOMIC DNA]</scope>
    <source>
        <strain evidence="8">ATCC 25986 / DSM 3979 / JCM 10188 / KCTC 3647 / NCTC 11838 / VPI 1003</strain>
    </source>
</reference>
<gene>
    <name evidence="7" type="primary">lacG</name>
    <name evidence="7" type="ORF">COLAER_00878</name>
</gene>
<dbReference type="InterPro" id="IPR017853">
    <property type="entry name" value="GH"/>
</dbReference>
<evidence type="ECO:0000256" key="5">
    <source>
        <dbReference type="RuleBase" id="RU004468"/>
    </source>
</evidence>
<protein>
    <recommendedName>
        <fullName evidence="6">6-phospho-beta-galactosidase</fullName>
        <ecNumber evidence="6">3.2.1.85</ecNumber>
    </recommendedName>
</protein>
<dbReference type="InterPro" id="IPR001360">
    <property type="entry name" value="Glyco_hydro_1"/>
</dbReference>
<dbReference type="UniPathway" id="UPA00542">
    <property type="reaction ID" value="UER00605"/>
</dbReference>
<feature type="active site" description="Nucleophile" evidence="4">
    <location>
        <position position="386"/>
    </location>
</feature>
<evidence type="ECO:0000313" key="7">
    <source>
        <dbReference type="EMBL" id="EBA39731.1"/>
    </source>
</evidence>
<dbReference type="PANTHER" id="PTHR10353:SF36">
    <property type="entry name" value="LP05116P"/>
    <property type="match status" value="1"/>
</dbReference>
<dbReference type="RefSeq" id="WP_006234822.1">
    <property type="nucleotide sequence ID" value="NZ_AAVN02000003.1"/>
</dbReference>
<dbReference type="AlphaFoldDB" id="A4E8Y6"/>
<evidence type="ECO:0000256" key="4">
    <source>
        <dbReference type="PROSITE-ProRule" id="PRU10055"/>
    </source>
</evidence>
<name>A4E8Y6_COLAA</name>
<dbReference type="Pfam" id="PF00232">
    <property type="entry name" value="Glyco_hydro_1"/>
    <property type="match status" value="1"/>
</dbReference>
<dbReference type="GO" id="GO:0008422">
    <property type="term" value="F:beta-glucosidase activity"/>
    <property type="evidence" value="ECO:0007669"/>
    <property type="project" value="TreeGrafter"/>
</dbReference>
<keyword evidence="3 5" id="KW-0326">Glycosidase</keyword>
<evidence type="ECO:0000256" key="6">
    <source>
        <dbReference type="RuleBase" id="RU004469"/>
    </source>
</evidence>
<reference evidence="7 8" key="2">
    <citation type="submission" date="2007-04" db="EMBL/GenBank/DDBJ databases">
        <authorList>
            <person name="Fulton L."/>
            <person name="Clifton S."/>
            <person name="Fulton B."/>
            <person name="Xu J."/>
            <person name="Minx P."/>
            <person name="Mardis E.R."/>
            <person name="Wilson R.K."/>
        </authorList>
    </citation>
    <scope>NUCLEOTIDE SEQUENCE [LARGE SCALE GENOMIC DNA]</scope>
    <source>
        <strain evidence="8">ATCC 25986 / DSM 3979 / JCM 10188 / KCTC 3647 / NCTC 11838 / VPI 1003</strain>
    </source>
</reference>
<dbReference type="PROSITE" id="PS00572">
    <property type="entry name" value="GLYCOSYL_HYDROL_F1_1"/>
    <property type="match status" value="1"/>
</dbReference>
<dbReference type="Gene3D" id="3.20.20.80">
    <property type="entry name" value="Glycosidases"/>
    <property type="match status" value="1"/>
</dbReference>
<dbReference type="GO" id="GO:0005829">
    <property type="term" value="C:cytosol"/>
    <property type="evidence" value="ECO:0007669"/>
    <property type="project" value="TreeGrafter"/>
</dbReference>